<feature type="transmembrane region" description="Helical" evidence="2">
    <location>
        <begin position="12"/>
        <end position="37"/>
    </location>
</feature>
<protein>
    <recommendedName>
        <fullName evidence="5">DUF2723 domain-containing protein</fullName>
    </recommendedName>
</protein>
<evidence type="ECO:0000313" key="3">
    <source>
        <dbReference type="EMBL" id="OGD90478.1"/>
    </source>
</evidence>
<dbReference type="InterPro" id="IPR019734">
    <property type="entry name" value="TPR_rpt"/>
</dbReference>
<feature type="transmembrane region" description="Helical" evidence="2">
    <location>
        <begin position="57"/>
        <end position="78"/>
    </location>
</feature>
<dbReference type="Gene3D" id="1.25.40.10">
    <property type="entry name" value="Tetratricopeptide repeat domain"/>
    <property type="match status" value="1"/>
</dbReference>
<feature type="transmembrane region" description="Helical" evidence="2">
    <location>
        <begin position="355"/>
        <end position="372"/>
    </location>
</feature>
<evidence type="ECO:0000313" key="4">
    <source>
        <dbReference type="Proteomes" id="UP000177124"/>
    </source>
</evidence>
<gene>
    <name evidence="3" type="ORF">A3D07_02000</name>
</gene>
<sequence>MEGGKIRDTKKIVLSLLAFFLPLALYAKTLAPTYIPIDSAELALCMKSWGICHPPGFPLYILVGNFFTSIFPFGSLIFKANFLSAIFGAGTILLVYICLTELKVQRSISFLLAIFLAVSSTFWEFSLSADVFTFAAFLIALTFFLVFKNKALWAFFALGLSASHFYISAILAPLFYWFFWGFKIRFREAVICGALFILGFFPQVLMYLRMQKSPEINWGHAEGISGFWYFVRRQEFGSIFLLSNPALKFTLLKVFKHFYLYFVSLTFSFGVILPVITLIAAIFGKFYKNRKLVLVTFAFLTIVAVQLVLLSTIDPAGEDNPFQINKFYLSSFVLFVFLAGAVLNRIVKRLFGEESMYALLLLFVFVMIYLLANFRTNNYAGNYFSQKMVEDALSQLPEGSLGITVSHIVYFGGRYEQKVNGRFAGVTLLYFPNEKNRDNEKYHPELFGRTINKDFVKTIEKGKSMGDAEKYVLWTIAQNLDREIYILQGTFEEGFFAYLRSYIKPHGLWWRVVSDPYAQGDVEQSQRLLSNLQNANIRFLDVELKQQKLDTLNYAVSYHSTGIALAAEGKYDAAVELLEKSYRVRPKGDNVQKELDLIKKTKQLAGEQAKLVGAKDKNGLTEYGNNLFTLGDFSKCSEVFSQLVQIDGNDARSFNNLASCLASMGKKQEARDNYQKALALDPNLDMAKKGLEALGNL</sequence>
<proteinExistence type="predicted"/>
<name>A0A1F5GF23_9BACT</name>
<feature type="transmembrane region" description="Helical" evidence="2">
    <location>
        <begin position="258"/>
        <end position="283"/>
    </location>
</feature>
<keyword evidence="1" id="KW-0802">TPR repeat</keyword>
<feature type="repeat" description="TPR" evidence="1">
    <location>
        <begin position="555"/>
        <end position="588"/>
    </location>
</feature>
<dbReference type="Proteomes" id="UP000177124">
    <property type="component" value="Unassembled WGS sequence"/>
</dbReference>
<keyword evidence="2" id="KW-1133">Transmembrane helix</keyword>
<dbReference type="PROSITE" id="PS50293">
    <property type="entry name" value="TPR_REGION"/>
    <property type="match status" value="1"/>
</dbReference>
<accession>A0A1F5GF23</accession>
<dbReference type="Pfam" id="PF00515">
    <property type="entry name" value="TPR_1"/>
    <property type="match status" value="1"/>
</dbReference>
<dbReference type="PANTHER" id="PTHR16214">
    <property type="entry name" value="TRANSMEMBRANE PROTEIN 260"/>
    <property type="match status" value="1"/>
</dbReference>
<feature type="repeat" description="TPR" evidence="1">
    <location>
        <begin position="651"/>
        <end position="684"/>
    </location>
</feature>
<organism evidence="3 4">
    <name type="scientific">Candidatus Curtissbacteria bacterium RIFCSPHIGHO2_02_FULL_42_15</name>
    <dbReference type="NCBI Taxonomy" id="1797716"/>
    <lineage>
        <taxon>Bacteria</taxon>
        <taxon>Candidatus Curtissiibacteriota</taxon>
    </lineage>
</organism>
<feature type="transmembrane region" description="Helical" evidence="2">
    <location>
        <begin position="189"/>
        <end position="208"/>
    </location>
</feature>
<dbReference type="InterPro" id="IPR011990">
    <property type="entry name" value="TPR-like_helical_dom_sf"/>
</dbReference>
<dbReference type="SUPFAM" id="SSF48452">
    <property type="entry name" value="TPR-like"/>
    <property type="match status" value="1"/>
</dbReference>
<feature type="transmembrane region" description="Helical" evidence="2">
    <location>
        <begin position="325"/>
        <end position="343"/>
    </location>
</feature>
<dbReference type="PROSITE" id="PS50005">
    <property type="entry name" value="TPR"/>
    <property type="match status" value="2"/>
</dbReference>
<dbReference type="InterPro" id="IPR052724">
    <property type="entry name" value="GT117_domain-containing"/>
</dbReference>
<reference evidence="3 4" key="1">
    <citation type="journal article" date="2016" name="Nat. Commun.">
        <title>Thousands of microbial genomes shed light on interconnected biogeochemical processes in an aquifer system.</title>
        <authorList>
            <person name="Anantharaman K."/>
            <person name="Brown C.T."/>
            <person name="Hug L.A."/>
            <person name="Sharon I."/>
            <person name="Castelle C.J."/>
            <person name="Probst A.J."/>
            <person name="Thomas B.C."/>
            <person name="Singh A."/>
            <person name="Wilkins M.J."/>
            <person name="Karaoz U."/>
            <person name="Brodie E.L."/>
            <person name="Williams K.H."/>
            <person name="Hubbard S.S."/>
            <person name="Banfield J.F."/>
        </authorList>
    </citation>
    <scope>NUCLEOTIDE SEQUENCE [LARGE SCALE GENOMIC DNA]</scope>
</reference>
<dbReference type="EMBL" id="MFBF01000043">
    <property type="protein sequence ID" value="OGD90478.1"/>
    <property type="molecule type" value="Genomic_DNA"/>
</dbReference>
<evidence type="ECO:0008006" key="5">
    <source>
        <dbReference type="Google" id="ProtNLM"/>
    </source>
</evidence>
<dbReference type="PANTHER" id="PTHR16214:SF3">
    <property type="entry name" value="TRANSMEMBRANE PROTEIN 260"/>
    <property type="match status" value="1"/>
</dbReference>
<comment type="caution">
    <text evidence="3">The sequence shown here is derived from an EMBL/GenBank/DDBJ whole genome shotgun (WGS) entry which is preliminary data.</text>
</comment>
<dbReference type="Pfam" id="PF11028">
    <property type="entry name" value="TMEM260-like"/>
    <property type="match status" value="1"/>
</dbReference>
<feature type="transmembrane region" description="Helical" evidence="2">
    <location>
        <begin position="292"/>
        <end position="313"/>
    </location>
</feature>
<dbReference type="SMART" id="SM00028">
    <property type="entry name" value="TPR"/>
    <property type="match status" value="2"/>
</dbReference>
<evidence type="ECO:0000256" key="2">
    <source>
        <dbReference type="SAM" id="Phobius"/>
    </source>
</evidence>
<feature type="transmembrane region" description="Helical" evidence="2">
    <location>
        <begin position="131"/>
        <end position="147"/>
    </location>
</feature>
<feature type="transmembrane region" description="Helical" evidence="2">
    <location>
        <begin position="108"/>
        <end position="126"/>
    </location>
</feature>
<keyword evidence="2" id="KW-0812">Transmembrane</keyword>
<dbReference type="STRING" id="1797716.A3D07_02000"/>
<dbReference type="AlphaFoldDB" id="A0A1F5GF23"/>
<keyword evidence="2" id="KW-0472">Membrane</keyword>
<feature type="transmembrane region" description="Helical" evidence="2">
    <location>
        <begin position="85"/>
        <end position="102"/>
    </location>
</feature>
<dbReference type="InterPro" id="IPR021280">
    <property type="entry name" value="TMEM260-like"/>
</dbReference>
<evidence type="ECO:0000256" key="1">
    <source>
        <dbReference type="PROSITE-ProRule" id="PRU00339"/>
    </source>
</evidence>
<feature type="transmembrane region" description="Helical" evidence="2">
    <location>
        <begin position="153"/>
        <end position="177"/>
    </location>
</feature>